<dbReference type="SUPFAM" id="SSF57756">
    <property type="entry name" value="Retrovirus zinc finger-like domains"/>
    <property type="match status" value="1"/>
</dbReference>
<feature type="region of interest" description="Disordered" evidence="1">
    <location>
        <begin position="503"/>
        <end position="527"/>
    </location>
</feature>
<dbReference type="GO" id="GO:0003676">
    <property type="term" value="F:nucleic acid binding"/>
    <property type="evidence" value="ECO:0007669"/>
    <property type="project" value="InterPro"/>
</dbReference>
<accession>A0A7D9JKJ8</accession>
<feature type="compositionally biased region" description="Basic residues" evidence="1">
    <location>
        <begin position="188"/>
        <end position="197"/>
    </location>
</feature>
<dbReference type="Proteomes" id="UP001152795">
    <property type="component" value="Unassembled WGS sequence"/>
</dbReference>
<organism evidence="2 3">
    <name type="scientific">Paramuricea clavata</name>
    <name type="common">Red gorgonian</name>
    <name type="synonym">Violescent sea-whip</name>
    <dbReference type="NCBI Taxonomy" id="317549"/>
    <lineage>
        <taxon>Eukaryota</taxon>
        <taxon>Metazoa</taxon>
        <taxon>Cnidaria</taxon>
        <taxon>Anthozoa</taxon>
        <taxon>Octocorallia</taxon>
        <taxon>Malacalcyonacea</taxon>
        <taxon>Plexauridae</taxon>
        <taxon>Paramuricea</taxon>
    </lineage>
</organism>
<feature type="compositionally biased region" description="Polar residues" evidence="1">
    <location>
        <begin position="201"/>
        <end position="230"/>
    </location>
</feature>
<protein>
    <submittedName>
        <fullName evidence="2">Zinc finger CCHC domain-containing 3-like</fullName>
    </submittedName>
</protein>
<comment type="caution">
    <text evidence="2">The sequence shown here is derived from an EMBL/GenBank/DDBJ whole genome shotgun (WGS) entry which is preliminary data.</text>
</comment>
<dbReference type="OrthoDB" id="10233731at2759"/>
<dbReference type="EMBL" id="CACRXK020017752">
    <property type="protein sequence ID" value="CAB4031582.1"/>
    <property type="molecule type" value="Genomic_DNA"/>
</dbReference>
<dbReference type="InterPro" id="IPR001878">
    <property type="entry name" value="Znf_CCHC"/>
</dbReference>
<dbReference type="InterPro" id="IPR036875">
    <property type="entry name" value="Znf_CCHC_sf"/>
</dbReference>
<name>A0A7D9JKJ8_PARCT</name>
<evidence type="ECO:0000313" key="3">
    <source>
        <dbReference type="Proteomes" id="UP001152795"/>
    </source>
</evidence>
<evidence type="ECO:0000313" key="2">
    <source>
        <dbReference type="EMBL" id="CAB4031582.1"/>
    </source>
</evidence>
<feature type="compositionally biased region" description="Low complexity" evidence="1">
    <location>
        <begin position="513"/>
        <end position="525"/>
    </location>
</feature>
<sequence length="573" mass="62100">MASRPFTKEDFAKWNTTTSVFHVPKRLVGKGKIPQLRADFVKAIGADRVLAVQILPNHKVRVQFKSPSIRVRYEINGLSFRGVTLTPFPAYEEVKSVFVDRAPLQMADNYLYEALAPYGRVISVQHLTVRGFPTIKTGTRMVSMSVHTSIPAELKVAGFTLAFRYRGQLPTCYVCQEVGHTAKECPKSRKAARKQPVRKQTGAQSATSNINKPSQQRDVPPSTSQESPASSKPPADLREKLNKAKASEEARKVQPPRTPVLKEVQVAFEKSPRDLWDKLIARRNATSLAPSTQAFDLDLSVSLSKTATSSSSMVTDFGRKVTAKPGKQLEVVVSNPAAAARKQGKSRHVSSSSEESDDSLAEMSATPKPHSKRVKRSAKPQKPSGNEAEGPSKNITDVASLGQTVITEDCLDGSTVIDPIAPLGVEEMEAQSAPVSELPTDSSTVSGDDNPKTFVAEPTEDSVSHSDPHCHLCPPQDIPLPEEVTLEEANSNCGPLTDDDMWFDFESDHSGSDVESSSGASTTSSLQKAAELTEHLLQDAANASHSLEDAATLWQALDKATAEMEDGSSSFDH</sequence>
<feature type="region of interest" description="Disordered" evidence="1">
    <location>
        <begin position="427"/>
        <end position="476"/>
    </location>
</feature>
<proteinExistence type="predicted"/>
<keyword evidence="3" id="KW-1185">Reference proteome</keyword>
<dbReference type="PROSITE" id="PS50158">
    <property type="entry name" value="ZF_CCHC"/>
    <property type="match status" value="1"/>
</dbReference>
<dbReference type="GO" id="GO:0008270">
    <property type="term" value="F:zinc ion binding"/>
    <property type="evidence" value="ECO:0007669"/>
    <property type="project" value="InterPro"/>
</dbReference>
<dbReference type="SMART" id="SM00343">
    <property type="entry name" value="ZnF_C2HC"/>
    <property type="match status" value="1"/>
</dbReference>
<feature type="compositionally biased region" description="Basic and acidic residues" evidence="1">
    <location>
        <begin position="235"/>
        <end position="252"/>
    </location>
</feature>
<gene>
    <name evidence="2" type="ORF">PACLA_8A021447</name>
</gene>
<feature type="region of interest" description="Disordered" evidence="1">
    <location>
        <begin position="304"/>
        <end position="400"/>
    </location>
</feature>
<reference evidence="2" key="1">
    <citation type="submission" date="2020-04" db="EMBL/GenBank/DDBJ databases">
        <authorList>
            <person name="Alioto T."/>
            <person name="Alioto T."/>
            <person name="Gomez Garrido J."/>
        </authorList>
    </citation>
    <scope>NUCLEOTIDE SEQUENCE</scope>
    <source>
        <strain evidence="2">A484AB</strain>
    </source>
</reference>
<dbReference type="Gene3D" id="4.10.60.10">
    <property type="entry name" value="Zinc finger, CCHC-type"/>
    <property type="match status" value="1"/>
</dbReference>
<feature type="region of interest" description="Disordered" evidence="1">
    <location>
        <begin position="184"/>
        <end position="258"/>
    </location>
</feature>
<dbReference type="AlphaFoldDB" id="A0A7D9JKJ8"/>
<dbReference type="Pfam" id="PF00098">
    <property type="entry name" value="zf-CCHC"/>
    <property type="match status" value="1"/>
</dbReference>
<evidence type="ECO:0000256" key="1">
    <source>
        <dbReference type="SAM" id="MobiDB-lite"/>
    </source>
</evidence>
<feature type="compositionally biased region" description="Basic residues" evidence="1">
    <location>
        <begin position="369"/>
        <end position="379"/>
    </location>
</feature>